<dbReference type="EMBL" id="FUYG01000001">
    <property type="protein sequence ID" value="SKA81106.1"/>
    <property type="molecule type" value="Genomic_DNA"/>
</dbReference>
<dbReference type="InterPro" id="IPR017926">
    <property type="entry name" value="GATASE"/>
</dbReference>
<sequence length="250" mass="26786">MSDTGPSRTETVSPPPRARVAVVLRHERIAHLGNLEPVLVAEGFDVQYVDVAEGDELPPNASSADLLIVLGASAGVYEGERYPFIAAELAFVRSRLDAKRPTLGVCFGSQVMAASLGAVVAPGDTVQVGFRAVEPTDAGASSAVRHFSGVPVLQWHGDTFTLPEGATRLAGSGDYANEAFGIGSWAMAVQFHPEITADMHEEWLESDEEYVRGAGYDQALLRDDFGRLGPDMRRASESFLTEWLRGLPAS</sequence>
<evidence type="ECO:0000259" key="1">
    <source>
        <dbReference type="Pfam" id="PF00117"/>
    </source>
</evidence>
<dbReference type="PROSITE" id="PS51273">
    <property type="entry name" value="GATASE_TYPE_1"/>
    <property type="match status" value="1"/>
</dbReference>
<dbReference type="RefSeq" id="WP_078713083.1">
    <property type="nucleotide sequence ID" value="NZ_FUYG01000001.1"/>
</dbReference>
<dbReference type="PANTHER" id="PTHR42695">
    <property type="entry name" value="GLUTAMINE AMIDOTRANSFERASE YLR126C-RELATED"/>
    <property type="match status" value="1"/>
</dbReference>
<organism evidence="2 3">
    <name type="scientific">Agreia bicolorata</name>
    <dbReference type="NCBI Taxonomy" id="110935"/>
    <lineage>
        <taxon>Bacteria</taxon>
        <taxon>Bacillati</taxon>
        <taxon>Actinomycetota</taxon>
        <taxon>Actinomycetes</taxon>
        <taxon>Micrococcales</taxon>
        <taxon>Microbacteriaceae</taxon>
        <taxon>Agreia</taxon>
    </lineage>
</organism>
<name>A0A1T4WUW5_9MICO</name>
<dbReference type="InterPro" id="IPR044992">
    <property type="entry name" value="ChyE-like"/>
</dbReference>
<dbReference type="Proteomes" id="UP000189735">
    <property type="component" value="Unassembled WGS sequence"/>
</dbReference>
<dbReference type="CDD" id="cd01741">
    <property type="entry name" value="GATase1_1"/>
    <property type="match status" value="1"/>
</dbReference>
<dbReference type="Gene3D" id="3.40.50.880">
    <property type="match status" value="1"/>
</dbReference>
<evidence type="ECO:0000313" key="3">
    <source>
        <dbReference type="Proteomes" id="UP000189735"/>
    </source>
</evidence>
<dbReference type="InterPro" id="IPR029062">
    <property type="entry name" value="Class_I_gatase-like"/>
</dbReference>
<dbReference type="SUPFAM" id="SSF52317">
    <property type="entry name" value="Class I glutamine amidotransferase-like"/>
    <property type="match status" value="1"/>
</dbReference>
<dbReference type="PANTHER" id="PTHR42695:SF5">
    <property type="entry name" value="GLUTAMINE AMIDOTRANSFERASE YLR126C-RELATED"/>
    <property type="match status" value="1"/>
</dbReference>
<feature type="domain" description="Glutamine amidotransferase" evidence="1">
    <location>
        <begin position="39"/>
        <end position="200"/>
    </location>
</feature>
<evidence type="ECO:0000313" key="2">
    <source>
        <dbReference type="EMBL" id="SKA81106.1"/>
    </source>
</evidence>
<dbReference type="AlphaFoldDB" id="A0A1T4WUW5"/>
<gene>
    <name evidence="2" type="ORF">SAMN06295879_0281</name>
</gene>
<dbReference type="GO" id="GO:0005829">
    <property type="term" value="C:cytosol"/>
    <property type="evidence" value="ECO:0007669"/>
    <property type="project" value="TreeGrafter"/>
</dbReference>
<accession>A0A1T4WUW5</accession>
<dbReference type="Pfam" id="PF00117">
    <property type="entry name" value="GATase"/>
    <property type="match status" value="1"/>
</dbReference>
<proteinExistence type="predicted"/>
<reference evidence="3" key="1">
    <citation type="submission" date="2017-02" db="EMBL/GenBank/DDBJ databases">
        <authorList>
            <person name="Varghese N."/>
            <person name="Submissions S."/>
        </authorList>
    </citation>
    <scope>NUCLEOTIDE SEQUENCE [LARGE SCALE GENOMIC DNA]</scope>
    <source>
        <strain evidence="3">VKM Ac-2052</strain>
    </source>
</reference>
<protein>
    <submittedName>
        <fullName evidence="2">GMP synthase (Glutamine-hydrolysing)</fullName>
    </submittedName>
</protein>